<sequence>MAFGDKLPSFASVEPSSEALTDVRPVELNGDAVQICRDEDGTTVFAVIIEMQNRPATDKPYGWVAYMANLERRLKCDVALLVVCPDRRTSRWAATAGCDRLWGLTFQPYVLGPDDIPEAVSRREGPFAIEETVLSVLIHHDSLHRSDIVKTMDAQLRELTEKEAMDYA</sequence>
<accession>A0A895XK48</accession>
<organism evidence="1 2">
    <name type="scientific">Natronoglycomyces albus</name>
    <dbReference type="NCBI Taxonomy" id="2811108"/>
    <lineage>
        <taxon>Bacteria</taxon>
        <taxon>Bacillati</taxon>
        <taxon>Actinomycetota</taxon>
        <taxon>Actinomycetes</taxon>
        <taxon>Glycomycetales</taxon>
        <taxon>Glycomycetaceae</taxon>
        <taxon>Natronoglycomyces</taxon>
    </lineage>
</organism>
<gene>
    <name evidence="1" type="ORF">JQS30_01945</name>
</gene>
<evidence type="ECO:0000313" key="2">
    <source>
        <dbReference type="Proteomes" id="UP000662939"/>
    </source>
</evidence>
<dbReference type="KEGG" id="nav:JQS30_01945"/>
<name>A0A895XK48_9ACTN</name>
<proteinExistence type="predicted"/>
<dbReference type="RefSeq" id="WP_213171726.1">
    <property type="nucleotide sequence ID" value="NZ_CP070496.1"/>
</dbReference>
<keyword evidence="2" id="KW-1185">Reference proteome</keyword>
<reference evidence="1" key="1">
    <citation type="submission" date="2021-02" db="EMBL/GenBank/DDBJ databases">
        <title>Natronoglycomyces albus gen. nov., sp. nov, a haloalkaliphilic actinobacterium from a soda solonchak soil.</title>
        <authorList>
            <person name="Sorokin D.Y."/>
            <person name="Khijniak T.V."/>
            <person name="Zakharycheva A.P."/>
            <person name="Boueva O.V."/>
            <person name="Ariskina E.V."/>
            <person name="Hahnke R.L."/>
            <person name="Bunk B."/>
            <person name="Sproer C."/>
            <person name="Schumann P."/>
            <person name="Evtushenko L.I."/>
            <person name="Kublanov I.V."/>
        </authorList>
    </citation>
    <scope>NUCLEOTIDE SEQUENCE</scope>
    <source>
        <strain evidence="1">DSM 106290</strain>
    </source>
</reference>
<dbReference type="AlphaFoldDB" id="A0A895XK48"/>
<evidence type="ECO:0000313" key="1">
    <source>
        <dbReference type="EMBL" id="QSB05714.1"/>
    </source>
</evidence>
<dbReference type="Proteomes" id="UP000662939">
    <property type="component" value="Chromosome"/>
</dbReference>
<dbReference type="EMBL" id="CP070496">
    <property type="protein sequence ID" value="QSB05714.1"/>
    <property type="molecule type" value="Genomic_DNA"/>
</dbReference>
<protein>
    <submittedName>
        <fullName evidence="1">Uncharacterized protein</fullName>
    </submittedName>
</protein>